<protein>
    <submittedName>
        <fullName evidence="3 4">Myb-like protein A</fullName>
    </submittedName>
</protein>
<organism evidence="2 7">
    <name type="scientific">Glossina fuscipes</name>
    <dbReference type="NCBI Taxonomy" id="7396"/>
    <lineage>
        <taxon>Eukaryota</taxon>
        <taxon>Metazoa</taxon>
        <taxon>Ecdysozoa</taxon>
        <taxon>Arthropoda</taxon>
        <taxon>Hexapoda</taxon>
        <taxon>Insecta</taxon>
        <taxon>Pterygota</taxon>
        <taxon>Neoptera</taxon>
        <taxon>Endopterygota</taxon>
        <taxon>Diptera</taxon>
        <taxon>Brachycera</taxon>
        <taxon>Muscomorpha</taxon>
        <taxon>Hippoboscoidea</taxon>
        <taxon>Glossinidae</taxon>
        <taxon>Glossina</taxon>
    </lineage>
</organism>
<sequence length="154" mass="17601">MSSGINCREIFVFLDILIWNQTKRRNRQNNDNNNNNNNNNNINKFNQKRGNACNTNAIKPNKQNNSNNKVKVIKCKNTKANQQKNFTTTTTAAAIATTAIRHNNNIILNKNCKSKTNVNVNNQVSSKGCETDKNAFHQKHLKLLENQIRNFSEI</sequence>
<feature type="region of interest" description="Disordered" evidence="1">
    <location>
        <begin position="26"/>
        <end position="67"/>
    </location>
</feature>
<dbReference type="RefSeq" id="XP_037895137.1">
    <property type="nucleotide sequence ID" value="XM_038039209.1"/>
</dbReference>
<evidence type="ECO:0000313" key="5">
    <source>
        <dbReference type="RefSeq" id="XP_037895136.1"/>
    </source>
</evidence>
<evidence type="ECO:0000313" key="4">
    <source>
        <dbReference type="RefSeq" id="XP_037895135.1"/>
    </source>
</evidence>
<evidence type="ECO:0000313" key="6">
    <source>
        <dbReference type="RefSeq" id="XP_037895137.1"/>
    </source>
</evidence>
<feature type="compositionally biased region" description="Low complexity" evidence="1">
    <location>
        <begin position="29"/>
        <end position="67"/>
    </location>
</feature>
<dbReference type="KEGG" id="gfs:119640900"/>
<dbReference type="RefSeq" id="XP_037895134.1">
    <property type="nucleotide sequence ID" value="XM_038039206.1"/>
</dbReference>
<evidence type="ECO:0000313" key="2">
    <source>
        <dbReference type="Proteomes" id="UP000092443"/>
    </source>
</evidence>
<proteinExistence type="predicted"/>
<dbReference type="RefSeq" id="XP_037895136.1">
    <property type="nucleotide sequence ID" value="XM_038039208.1"/>
</dbReference>
<dbReference type="Proteomes" id="UP000092443">
    <property type="component" value="Unplaced"/>
</dbReference>
<evidence type="ECO:0000313" key="7">
    <source>
        <dbReference type="RefSeq" id="XP_037895138.1"/>
    </source>
</evidence>
<accession>A0A9C5Z8U7</accession>
<name>A0A9C5Z8U7_9MUSC</name>
<reference evidence="3 4" key="1">
    <citation type="submission" date="2025-04" db="UniProtKB">
        <authorList>
            <consortium name="RefSeq"/>
        </authorList>
    </citation>
    <scope>IDENTIFICATION</scope>
    <source>
        <tissue evidence="3 4">Whole body pupa</tissue>
    </source>
</reference>
<dbReference type="GeneID" id="119640900"/>
<evidence type="ECO:0000313" key="3">
    <source>
        <dbReference type="RefSeq" id="XP_037895134.1"/>
    </source>
</evidence>
<keyword evidence="2" id="KW-1185">Reference proteome</keyword>
<dbReference type="RefSeq" id="XP_037895135.1">
    <property type="nucleotide sequence ID" value="XM_038039207.1"/>
</dbReference>
<dbReference type="RefSeq" id="XP_037895138.1">
    <property type="nucleotide sequence ID" value="XM_038039210.1"/>
</dbReference>
<gene>
    <name evidence="3 4 5 6 7" type="primary">LOC119640900</name>
</gene>
<dbReference type="AlphaFoldDB" id="A0A9C5Z8U7"/>
<evidence type="ECO:0000256" key="1">
    <source>
        <dbReference type="SAM" id="MobiDB-lite"/>
    </source>
</evidence>